<accession>A0AAV0BA76</accession>
<proteinExistence type="predicted"/>
<dbReference type="Proteomes" id="UP001153365">
    <property type="component" value="Unassembled WGS sequence"/>
</dbReference>
<keyword evidence="3" id="KW-1185">Reference proteome</keyword>
<evidence type="ECO:0000313" key="3">
    <source>
        <dbReference type="Proteomes" id="UP001153365"/>
    </source>
</evidence>
<feature type="compositionally biased region" description="Basic and acidic residues" evidence="1">
    <location>
        <begin position="127"/>
        <end position="137"/>
    </location>
</feature>
<name>A0AAV0BA76_PHAPC</name>
<comment type="caution">
    <text evidence="2">The sequence shown here is derived from an EMBL/GenBank/DDBJ whole genome shotgun (WGS) entry which is preliminary data.</text>
</comment>
<feature type="compositionally biased region" description="Acidic residues" evidence="1">
    <location>
        <begin position="139"/>
        <end position="158"/>
    </location>
</feature>
<feature type="compositionally biased region" description="Acidic residues" evidence="1">
    <location>
        <begin position="46"/>
        <end position="58"/>
    </location>
</feature>
<gene>
    <name evidence="2" type="ORF">PPACK8108_LOCUS17771</name>
</gene>
<organism evidence="2 3">
    <name type="scientific">Phakopsora pachyrhizi</name>
    <name type="common">Asian soybean rust disease fungus</name>
    <dbReference type="NCBI Taxonomy" id="170000"/>
    <lineage>
        <taxon>Eukaryota</taxon>
        <taxon>Fungi</taxon>
        <taxon>Dikarya</taxon>
        <taxon>Basidiomycota</taxon>
        <taxon>Pucciniomycotina</taxon>
        <taxon>Pucciniomycetes</taxon>
        <taxon>Pucciniales</taxon>
        <taxon>Phakopsoraceae</taxon>
        <taxon>Phakopsora</taxon>
    </lineage>
</organism>
<dbReference type="AlphaFoldDB" id="A0AAV0BA76"/>
<dbReference type="EMBL" id="CALTRL010005029">
    <property type="protein sequence ID" value="CAH7683934.1"/>
    <property type="molecule type" value="Genomic_DNA"/>
</dbReference>
<evidence type="ECO:0000313" key="2">
    <source>
        <dbReference type="EMBL" id="CAH7683934.1"/>
    </source>
</evidence>
<sequence>MFEYQSIIFKKRKVIRSHRPEYQLQIDGDSIYTCSNMMLTSRDLTNDEDDDEEEDGEAGVEIRHSHQSSSARLKKAYNKAVEGPWHMELKHVIRRRDRQRFLLSERYRKRRAHRLLQSQRRREEIQRLKAASEKGELEVTVDLEEESDSSDEEEDVKDLEDLREPEVDETKTERSHSPNPAANFIAMPSSDLLRSIHNYSMRLYRDKGLMNSDLNQLFKKRCGKKKELSRERFVSMERSLDGTSLMFMGVLIEEIIKDKIFNPNSYH</sequence>
<feature type="region of interest" description="Disordered" evidence="1">
    <location>
        <begin position="43"/>
        <end position="75"/>
    </location>
</feature>
<evidence type="ECO:0000256" key="1">
    <source>
        <dbReference type="SAM" id="MobiDB-lite"/>
    </source>
</evidence>
<protein>
    <submittedName>
        <fullName evidence="2">Expressed protein</fullName>
    </submittedName>
</protein>
<feature type="region of interest" description="Disordered" evidence="1">
    <location>
        <begin position="127"/>
        <end position="185"/>
    </location>
</feature>
<reference evidence="2" key="1">
    <citation type="submission" date="2022-06" db="EMBL/GenBank/DDBJ databases">
        <authorList>
            <consortium name="SYNGENTA / RWTH Aachen University"/>
        </authorList>
    </citation>
    <scope>NUCLEOTIDE SEQUENCE</scope>
</reference>
<feature type="compositionally biased region" description="Basic and acidic residues" evidence="1">
    <location>
        <begin position="159"/>
        <end position="176"/>
    </location>
</feature>